<dbReference type="Proteomes" id="UP000261210">
    <property type="component" value="Unassembled WGS sequence"/>
</dbReference>
<dbReference type="AlphaFoldDB" id="A0A3E4NBM8"/>
<gene>
    <name evidence="1" type="ORF">DXD03_14665</name>
</gene>
<accession>A0A3E4NBM8</accession>
<dbReference type="EMBL" id="QSQU01000021">
    <property type="protein sequence ID" value="RGK60570.1"/>
    <property type="molecule type" value="Genomic_DNA"/>
</dbReference>
<organism evidence="1 2">
    <name type="scientific">Bacteroides xylanisolvens</name>
    <dbReference type="NCBI Taxonomy" id="371601"/>
    <lineage>
        <taxon>Bacteria</taxon>
        <taxon>Pseudomonadati</taxon>
        <taxon>Bacteroidota</taxon>
        <taxon>Bacteroidia</taxon>
        <taxon>Bacteroidales</taxon>
        <taxon>Bacteroidaceae</taxon>
        <taxon>Bacteroides</taxon>
    </lineage>
</organism>
<sequence>MSKYKMDYIEDRHEYYNVYISKCTQCKHFNFDKLKCPAYPNGIPVKYLDGSQVHDKRESDQKGEFVFLKESN</sequence>
<evidence type="ECO:0000313" key="1">
    <source>
        <dbReference type="EMBL" id="RGK60570.1"/>
    </source>
</evidence>
<evidence type="ECO:0000313" key="2">
    <source>
        <dbReference type="Proteomes" id="UP000261210"/>
    </source>
</evidence>
<reference evidence="1 2" key="1">
    <citation type="submission" date="2018-08" db="EMBL/GenBank/DDBJ databases">
        <title>A genome reference for cultivated species of the human gut microbiota.</title>
        <authorList>
            <person name="Zou Y."/>
            <person name="Xue W."/>
            <person name="Luo G."/>
        </authorList>
    </citation>
    <scope>NUCLEOTIDE SEQUENCE [LARGE SCALE GENOMIC DNA]</scope>
    <source>
        <strain evidence="1 2">TF10-34</strain>
    </source>
</reference>
<proteinExistence type="predicted"/>
<comment type="caution">
    <text evidence="1">The sequence shown here is derived from an EMBL/GenBank/DDBJ whole genome shotgun (WGS) entry which is preliminary data.</text>
</comment>
<protein>
    <submittedName>
        <fullName evidence="1">Uncharacterized protein</fullName>
    </submittedName>
</protein>
<name>A0A3E4NBM8_9BACE</name>